<evidence type="ECO:0000313" key="2">
    <source>
        <dbReference type="EMBL" id="RJX39824.1"/>
    </source>
</evidence>
<reference evidence="2 3" key="1">
    <citation type="submission" date="2018-09" db="EMBL/GenBank/DDBJ databases">
        <title>Paenibacillus aracenensis nov. sp. isolated from a cave in southern Spain.</title>
        <authorList>
            <person name="Jurado V."/>
            <person name="Gutierrez-Patricio S."/>
            <person name="Gonzalez-Pimentel J.L."/>
            <person name="Miller A.Z."/>
            <person name="Laiz L."/>
            <person name="Saiz-Jimenez C."/>
        </authorList>
    </citation>
    <scope>NUCLEOTIDE SEQUENCE [LARGE SCALE GENOMIC DNA]</scope>
    <source>
        <strain evidence="2 3">JCM 19203</strain>
    </source>
</reference>
<gene>
    <name evidence="2" type="ORF">D3P09_10535</name>
</gene>
<organism evidence="2 3">
    <name type="scientific">Paenibacillus pinisoli</name>
    <dbReference type="NCBI Taxonomy" id="1276110"/>
    <lineage>
        <taxon>Bacteria</taxon>
        <taxon>Bacillati</taxon>
        <taxon>Bacillota</taxon>
        <taxon>Bacilli</taxon>
        <taxon>Bacillales</taxon>
        <taxon>Paenibacillaceae</taxon>
        <taxon>Paenibacillus</taxon>
    </lineage>
</organism>
<dbReference type="InterPro" id="IPR015797">
    <property type="entry name" value="NUDIX_hydrolase-like_dom_sf"/>
</dbReference>
<protein>
    <recommendedName>
        <fullName evidence="1">Nudix hydrolase domain-containing protein</fullName>
    </recommendedName>
</protein>
<dbReference type="SUPFAM" id="SSF55811">
    <property type="entry name" value="Nudix"/>
    <property type="match status" value="1"/>
</dbReference>
<dbReference type="EMBL" id="QXQB01000002">
    <property type="protein sequence ID" value="RJX39824.1"/>
    <property type="molecule type" value="Genomic_DNA"/>
</dbReference>
<evidence type="ECO:0000259" key="1">
    <source>
        <dbReference type="Pfam" id="PF00293"/>
    </source>
</evidence>
<sequence length="98" mass="11641">MLDALYREIMEESGIRKAHNIVFLGEHAYYSETLKQHVQRYYYQLDADAPEAFTHVVQSNDEDNGWIFHYSWMDLESCPPLYSHLGEHLDKLRHLANK</sequence>
<dbReference type="Proteomes" id="UP000267798">
    <property type="component" value="Unassembled WGS sequence"/>
</dbReference>
<dbReference type="InterPro" id="IPR000086">
    <property type="entry name" value="NUDIX_hydrolase_dom"/>
</dbReference>
<feature type="domain" description="Nudix hydrolase" evidence="1">
    <location>
        <begin position="3"/>
        <end position="78"/>
    </location>
</feature>
<name>A0A3A6Q1F8_9BACL</name>
<comment type="caution">
    <text evidence="2">The sequence shown here is derived from an EMBL/GenBank/DDBJ whole genome shotgun (WGS) entry which is preliminary data.</text>
</comment>
<dbReference type="OrthoDB" id="2661124at2"/>
<dbReference type="Gene3D" id="3.90.79.10">
    <property type="entry name" value="Nucleoside Triphosphate Pyrophosphohydrolase"/>
    <property type="match status" value="1"/>
</dbReference>
<dbReference type="Pfam" id="PF00293">
    <property type="entry name" value="NUDIX"/>
    <property type="match status" value="1"/>
</dbReference>
<keyword evidence="3" id="KW-1185">Reference proteome</keyword>
<accession>A0A3A6Q1F8</accession>
<dbReference type="RefSeq" id="WP_120109615.1">
    <property type="nucleotide sequence ID" value="NZ_QXQB01000002.1"/>
</dbReference>
<evidence type="ECO:0000313" key="3">
    <source>
        <dbReference type="Proteomes" id="UP000267798"/>
    </source>
</evidence>
<proteinExistence type="predicted"/>
<dbReference type="AlphaFoldDB" id="A0A3A6Q1F8"/>